<keyword evidence="3" id="KW-1185">Reference proteome</keyword>
<accession>A0A401NL10</accession>
<comment type="caution">
    <text evidence="2">The sequence shown here is derived from an EMBL/GenBank/DDBJ whole genome shotgun (WGS) entry which is preliminary data.</text>
</comment>
<feature type="region of interest" description="Disordered" evidence="1">
    <location>
        <begin position="1"/>
        <end position="26"/>
    </location>
</feature>
<name>A0A401NL10_SCYTO</name>
<sequence length="85" mass="9439">MWRHESTADGQAAEPIGRQSDRGDQRQVRLLEKRARREVGNSLPVDEMWAVFGGAQTWAAQTMSPLQRLPALSAHGNIIWSLGSV</sequence>
<gene>
    <name evidence="2" type="ORF">scyTo_0004118</name>
</gene>
<evidence type="ECO:0000313" key="3">
    <source>
        <dbReference type="Proteomes" id="UP000288216"/>
    </source>
</evidence>
<evidence type="ECO:0000256" key="1">
    <source>
        <dbReference type="SAM" id="MobiDB-lite"/>
    </source>
</evidence>
<reference evidence="2 3" key="1">
    <citation type="journal article" date="2018" name="Nat. Ecol. Evol.">
        <title>Shark genomes provide insights into elasmobranch evolution and the origin of vertebrates.</title>
        <authorList>
            <person name="Hara Y"/>
            <person name="Yamaguchi K"/>
            <person name="Onimaru K"/>
            <person name="Kadota M"/>
            <person name="Koyanagi M"/>
            <person name="Keeley SD"/>
            <person name="Tatsumi K"/>
            <person name="Tanaka K"/>
            <person name="Motone F"/>
            <person name="Kageyama Y"/>
            <person name="Nozu R"/>
            <person name="Adachi N"/>
            <person name="Nishimura O"/>
            <person name="Nakagawa R"/>
            <person name="Tanegashima C"/>
            <person name="Kiyatake I"/>
            <person name="Matsumoto R"/>
            <person name="Murakumo K"/>
            <person name="Nishida K"/>
            <person name="Terakita A"/>
            <person name="Kuratani S"/>
            <person name="Sato K"/>
            <person name="Hyodo S Kuraku.S."/>
        </authorList>
    </citation>
    <scope>NUCLEOTIDE SEQUENCE [LARGE SCALE GENOMIC DNA]</scope>
</reference>
<evidence type="ECO:0000313" key="2">
    <source>
        <dbReference type="EMBL" id="GCB61554.1"/>
    </source>
</evidence>
<dbReference type="Proteomes" id="UP000288216">
    <property type="component" value="Unassembled WGS sequence"/>
</dbReference>
<proteinExistence type="predicted"/>
<protein>
    <submittedName>
        <fullName evidence="2">Uncharacterized protein</fullName>
    </submittedName>
</protein>
<organism evidence="2 3">
    <name type="scientific">Scyliorhinus torazame</name>
    <name type="common">Cloudy catshark</name>
    <name type="synonym">Catulus torazame</name>
    <dbReference type="NCBI Taxonomy" id="75743"/>
    <lineage>
        <taxon>Eukaryota</taxon>
        <taxon>Metazoa</taxon>
        <taxon>Chordata</taxon>
        <taxon>Craniata</taxon>
        <taxon>Vertebrata</taxon>
        <taxon>Chondrichthyes</taxon>
        <taxon>Elasmobranchii</taxon>
        <taxon>Galeomorphii</taxon>
        <taxon>Galeoidea</taxon>
        <taxon>Carcharhiniformes</taxon>
        <taxon>Scyliorhinidae</taxon>
        <taxon>Scyliorhinus</taxon>
    </lineage>
</organism>
<dbReference type="AlphaFoldDB" id="A0A401NL10"/>
<dbReference type="EMBL" id="BFAA01001189">
    <property type="protein sequence ID" value="GCB61554.1"/>
    <property type="molecule type" value="Genomic_DNA"/>
</dbReference>